<comment type="catalytic activity">
    <reaction evidence="6 8">
        <text>lipid IVA (E. coli) + CMP-3-deoxy-beta-D-manno-octulosonate = alpha-Kdo-(2-&gt;6)-lipid IVA (E. coli) + CMP + H(+)</text>
        <dbReference type="Rhea" id="RHEA:28066"/>
        <dbReference type="ChEBI" id="CHEBI:15378"/>
        <dbReference type="ChEBI" id="CHEBI:58603"/>
        <dbReference type="ChEBI" id="CHEBI:60364"/>
        <dbReference type="ChEBI" id="CHEBI:60377"/>
        <dbReference type="ChEBI" id="CHEBI:85987"/>
        <dbReference type="EC" id="2.4.99.12"/>
    </reaction>
</comment>
<comment type="pathway">
    <text evidence="1 8">Bacterial outer membrane biogenesis; LPS core biosynthesis.</text>
</comment>
<keyword evidence="4 8" id="KW-0808">Transferase</keyword>
<protein>
    <recommendedName>
        <fullName evidence="3 8">3-deoxy-D-manno-octulosonic acid transferase</fullName>
        <shortName evidence="8">Kdo transferase</shortName>
        <ecNumber evidence="2 8">2.4.99.12</ecNumber>
    </recommendedName>
    <alternativeName>
        <fullName evidence="5 8">Lipid IV(A) 3-deoxy-D-manno-octulosonic acid transferase</fullName>
    </alternativeName>
</protein>
<proteinExistence type="inferred from homology"/>
<dbReference type="PANTHER" id="PTHR42755:SF1">
    <property type="entry name" value="3-DEOXY-D-MANNO-OCTULOSONIC ACID TRANSFERASE, MITOCHONDRIAL-RELATED"/>
    <property type="match status" value="1"/>
</dbReference>
<sequence length="429" mass="49258">MKSLYNLSIHLMIFGMKVFSLFDSKTKKGVRGRKESLKIVREKIQGRKVLWMHAASLGEYEQGLPVLEKLKEQFPEHKTLVTFFSPSGYENVKKRKQIADAVCYLPFDRKKDVKEFVSTFDTEIFFTVKYDYWYNLLEELKNRGTKNYVISALFYEHQVFFESYGKWFAKQLQKNIDWFFHQTIKSQALAKKLGLNNSTVSGDTRFDRVKQFLDRDNHLEFIEEFKANQKLIVLGSSWQAEEDIAQVLVKKLPETKIVIAPHDLHRVPHLKSLFPNAILYSGIVKTQNRKTENETNSQFNDFANSQILIIDSIGKLSKLYSYADLAVVGGGFHSAGLHNILEAAVYGVPVIFGNQYKKNPEADALIEAKGGKSFDDFVVASAFITEVIKKDSQTEGEEKSYLKEMSEKAFEFVNSQPNSTEIIVKKIMA</sequence>
<comment type="subcellular location">
    <subcellularLocation>
        <location evidence="8">Cell membrane</location>
    </subcellularLocation>
</comment>
<reference evidence="10 11" key="1">
    <citation type="journal article" date="2006" name="Int. J. Syst. Evol. Microbiol.">
        <title>Chryseobacterium hispanicum sp. nov., isolated from the drinking water distribution system of Sevilla, Spain.</title>
        <authorList>
            <person name="Gallego V."/>
            <person name="Garcia M.T."/>
            <person name="Ventosa A."/>
        </authorList>
    </citation>
    <scope>NUCLEOTIDE SEQUENCE [LARGE SCALE GENOMIC DNA]</scope>
    <source>
        <strain evidence="10 11">KCTC 22104</strain>
    </source>
</reference>
<dbReference type="Gene3D" id="3.40.50.2000">
    <property type="entry name" value="Glycogen Phosphorylase B"/>
    <property type="match status" value="1"/>
</dbReference>
<name>A0A3D9D241_9FLAO</name>
<dbReference type="Pfam" id="PF04413">
    <property type="entry name" value="Glycos_transf_N"/>
    <property type="match status" value="1"/>
</dbReference>
<dbReference type="EC" id="2.4.99.12" evidence="2 8"/>
<comment type="function">
    <text evidence="8">Involved in lipopolysaccharide (LPS) biosynthesis. Catalyzes the transfer of 3-deoxy-D-manno-octulosonate (Kdo) residue(s) from CMP-Kdo to lipid IV(A), the tetraacyldisaccharide-1,4'-bisphosphate precursor of lipid A.</text>
</comment>
<comment type="similarity">
    <text evidence="8">Belongs to the glycosyltransferase group 1 family.</text>
</comment>
<comment type="caution">
    <text evidence="10">The sequence shown here is derived from an EMBL/GenBank/DDBJ whole genome shotgun (WGS) entry which is preliminary data.</text>
</comment>
<evidence type="ECO:0000259" key="9">
    <source>
        <dbReference type="Pfam" id="PF04413"/>
    </source>
</evidence>
<dbReference type="InterPro" id="IPR007507">
    <property type="entry name" value="Glycos_transf_N"/>
</dbReference>
<evidence type="ECO:0000256" key="8">
    <source>
        <dbReference type="RuleBase" id="RU365103"/>
    </source>
</evidence>
<evidence type="ECO:0000256" key="5">
    <source>
        <dbReference type="ARBA" id="ARBA00031445"/>
    </source>
</evidence>
<dbReference type="RefSeq" id="WP_116033029.1">
    <property type="nucleotide sequence ID" value="NZ_JBHLVV010000085.1"/>
</dbReference>
<evidence type="ECO:0000256" key="6">
    <source>
        <dbReference type="ARBA" id="ARBA00049183"/>
    </source>
</evidence>
<evidence type="ECO:0000256" key="1">
    <source>
        <dbReference type="ARBA" id="ARBA00004713"/>
    </source>
</evidence>
<dbReference type="GO" id="GO:0043842">
    <property type="term" value="F:Kdo transferase activity"/>
    <property type="evidence" value="ECO:0007669"/>
    <property type="project" value="UniProtKB-EC"/>
</dbReference>
<evidence type="ECO:0000256" key="4">
    <source>
        <dbReference type="ARBA" id="ARBA00022679"/>
    </source>
</evidence>
<dbReference type="SUPFAM" id="SSF53756">
    <property type="entry name" value="UDP-Glycosyltransferase/glycogen phosphorylase"/>
    <property type="match status" value="1"/>
</dbReference>
<keyword evidence="11" id="KW-1185">Reference proteome</keyword>
<dbReference type="AlphaFoldDB" id="A0A3D9D241"/>
<dbReference type="InterPro" id="IPR038107">
    <property type="entry name" value="Glycos_transf_N_sf"/>
</dbReference>
<gene>
    <name evidence="10" type="ORF">DRF58_03795</name>
</gene>
<feature type="domain" description="3-deoxy-D-manno-octulosonic-acid transferase N-terminal" evidence="9">
    <location>
        <begin position="36"/>
        <end position="207"/>
    </location>
</feature>
<evidence type="ECO:0000313" key="10">
    <source>
        <dbReference type="EMBL" id="REC72082.1"/>
    </source>
</evidence>
<dbReference type="EMBL" id="QNUG01000006">
    <property type="protein sequence ID" value="REC72082.1"/>
    <property type="molecule type" value="Genomic_DNA"/>
</dbReference>
<dbReference type="Proteomes" id="UP000256326">
    <property type="component" value="Unassembled WGS sequence"/>
</dbReference>
<dbReference type="InterPro" id="IPR039901">
    <property type="entry name" value="Kdotransferase"/>
</dbReference>
<keyword evidence="8" id="KW-1003">Cell membrane</keyword>
<dbReference type="GO" id="GO:0009245">
    <property type="term" value="P:lipid A biosynthetic process"/>
    <property type="evidence" value="ECO:0007669"/>
    <property type="project" value="TreeGrafter"/>
</dbReference>
<organism evidence="10 11">
    <name type="scientific">Epilithonimonas hispanica</name>
    <dbReference type="NCBI Taxonomy" id="358687"/>
    <lineage>
        <taxon>Bacteria</taxon>
        <taxon>Pseudomonadati</taxon>
        <taxon>Bacteroidota</taxon>
        <taxon>Flavobacteriia</taxon>
        <taxon>Flavobacteriales</taxon>
        <taxon>Weeksellaceae</taxon>
        <taxon>Chryseobacterium group</taxon>
        <taxon>Epilithonimonas</taxon>
    </lineage>
</organism>
<dbReference type="GO" id="GO:0005886">
    <property type="term" value="C:plasma membrane"/>
    <property type="evidence" value="ECO:0007669"/>
    <property type="project" value="UniProtKB-SubCell"/>
</dbReference>
<evidence type="ECO:0000256" key="7">
    <source>
        <dbReference type="PIRSR" id="PIRSR639901-1"/>
    </source>
</evidence>
<dbReference type="OrthoDB" id="9789797at2"/>
<dbReference type="UniPathway" id="UPA00958"/>
<evidence type="ECO:0000256" key="2">
    <source>
        <dbReference type="ARBA" id="ARBA00012621"/>
    </source>
</evidence>
<dbReference type="PANTHER" id="PTHR42755">
    <property type="entry name" value="3-DEOXY-MANNO-OCTULOSONATE CYTIDYLYLTRANSFERASE"/>
    <property type="match status" value="1"/>
</dbReference>
<feature type="active site" description="Proton acceptor" evidence="7">
    <location>
        <position position="59"/>
    </location>
</feature>
<dbReference type="GO" id="GO:0009244">
    <property type="term" value="P:lipopolysaccharide core region biosynthetic process"/>
    <property type="evidence" value="ECO:0007669"/>
    <property type="project" value="UniProtKB-UniRule"/>
</dbReference>
<accession>A0A3D9D241</accession>
<evidence type="ECO:0000256" key="3">
    <source>
        <dbReference type="ARBA" id="ARBA00019077"/>
    </source>
</evidence>
<dbReference type="Gene3D" id="3.40.50.11720">
    <property type="entry name" value="3-Deoxy-D-manno-octulosonic-acid transferase, N-terminal domain"/>
    <property type="match status" value="1"/>
</dbReference>
<evidence type="ECO:0000313" key="11">
    <source>
        <dbReference type="Proteomes" id="UP000256326"/>
    </source>
</evidence>
<keyword evidence="8" id="KW-0448">Lipopolysaccharide biosynthesis</keyword>
<keyword evidence="8" id="KW-0472">Membrane</keyword>